<dbReference type="Proteomes" id="UP000279994">
    <property type="component" value="Unassembled WGS sequence"/>
</dbReference>
<evidence type="ECO:0000313" key="2">
    <source>
        <dbReference type="EMBL" id="RNM14885.1"/>
    </source>
</evidence>
<evidence type="ECO:0000313" key="3">
    <source>
        <dbReference type="Proteomes" id="UP000279994"/>
    </source>
</evidence>
<proteinExistence type="predicted"/>
<comment type="caution">
    <text evidence="2">The sequence shown here is derived from an EMBL/GenBank/DDBJ whole genome shotgun (WGS) entry which is preliminary data.</text>
</comment>
<dbReference type="AlphaFoldDB" id="A0A3N0GR26"/>
<organism evidence="2 3">
    <name type="scientific">Nocardioides pocheonensis</name>
    <dbReference type="NCBI Taxonomy" id="661485"/>
    <lineage>
        <taxon>Bacteria</taxon>
        <taxon>Bacillati</taxon>
        <taxon>Actinomycetota</taxon>
        <taxon>Actinomycetes</taxon>
        <taxon>Propionibacteriales</taxon>
        <taxon>Nocardioidaceae</taxon>
        <taxon>Nocardioides</taxon>
    </lineage>
</organism>
<feature type="region of interest" description="Disordered" evidence="1">
    <location>
        <begin position="121"/>
        <end position="144"/>
    </location>
</feature>
<keyword evidence="3" id="KW-1185">Reference proteome</keyword>
<sequence>MLGRVEFTEAELTIALTAAGKATLAAQSREIRKGRVDVEDSWRALGGYGRYQLLHRLGDQLLPVLASLPDVDRVHGERPSYSAAQVRAAVAEHAEDAGGRLRRQALVLARTALVQTALSALPPWHDPAQQAPGQEPGDDIPDPR</sequence>
<reference evidence="2 3" key="1">
    <citation type="submission" date="2018-11" db="EMBL/GenBank/DDBJ databases">
        <authorList>
            <person name="Li F."/>
        </authorList>
    </citation>
    <scope>NUCLEOTIDE SEQUENCE [LARGE SCALE GENOMIC DNA]</scope>
    <source>
        <strain evidence="2 3">Gsoil 818</strain>
    </source>
</reference>
<gene>
    <name evidence="2" type="ORF">EFL26_09155</name>
</gene>
<accession>A0A3N0GR26</accession>
<evidence type="ECO:0000256" key="1">
    <source>
        <dbReference type="SAM" id="MobiDB-lite"/>
    </source>
</evidence>
<dbReference type="EMBL" id="RJSF01000036">
    <property type="protein sequence ID" value="RNM14885.1"/>
    <property type="molecule type" value="Genomic_DNA"/>
</dbReference>
<protein>
    <submittedName>
        <fullName evidence="2">Uncharacterized protein</fullName>
    </submittedName>
</protein>
<name>A0A3N0GR26_9ACTN</name>
<dbReference type="OrthoDB" id="3785108at2"/>